<feature type="region of interest" description="Disordered" evidence="1">
    <location>
        <begin position="100"/>
        <end position="127"/>
    </location>
</feature>
<dbReference type="AlphaFoldDB" id="A0AA88PWT9"/>
<gene>
    <name evidence="2" type="ORF">Q8A67_010362</name>
</gene>
<dbReference type="Proteomes" id="UP001187343">
    <property type="component" value="Unassembled WGS sequence"/>
</dbReference>
<reference evidence="2" key="1">
    <citation type="submission" date="2023-08" db="EMBL/GenBank/DDBJ databases">
        <title>Chromosome-level Genome Assembly of mud carp (Cirrhinus molitorella).</title>
        <authorList>
            <person name="Liu H."/>
        </authorList>
    </citation>
    <scope>NUCLEOTIDE SEQUENCE</scope>
    <source>
        <strain evidence="2">Prfri</strain>
        <tissue evidence="2">Muscle</tissue>
    </source>
</reference>
<feature type="compositionally biased region" description="Low complexity" evidence="1">
    <location>
        <begin position="103"/>
        <end position="113"/>
    </location>
</feature>
<keyword evidence="3" id="KW-1185">Reference proteome</keyword>
<feature type="region of interest" description="Disordered" evidence="1">
    <location>
        <begin position="1"/>
        <end position="87"/>
    </location>
</feature>
<protein>
    <submittedName>
        <fullName evidence="2">Uncharacterized protein</fullName>
    </submittedName>
</protein>
<evidence type="ECO:0000256" key="1">
    <source>
        <dbReference type="SAM" id="MobiDB-lite"/>
    </source>
</evidence>
<name>A0AA88PWT9_9TELE</name>
<dbReference type="EMBL" id="JAUYZG010000009">
    <property type="protein sequence ID" value="KAK2898944.1"/>
    <property type="molecule type" value="Genomic_DNA"/>
</dbReference>
<feature type="compositionally biased region" description="Basic and acidic residues" evidence="1">
    <location>
        <begin position="1"/>
        <end position="11"/>
    </location>
</feature>
<proteinExistence type="predicted"/>
<feature type="compositionally biased region" description="Acidic residues" evidence="1">
    <location>
        <begin position="67"/>
        <end position="76"/>
    </location>
</feature>
<sequence length="251" mass="27203">MRNEPPTHPDEPGVQSHLAESSLPKPMEDKPPQSQVSSSGWSTCAHSSPGSSGWDPDVPEGIPADLGDIDDEGFGDEAEKQDNTISPLSLVSTKEAICLSRNSPSPSQSSQDLPPEPQEDVCRGPEGAPGFDRVVDLARYLVELREKPCIPDREAAEIVRLFKATHFKTSTCHGKESLKQCVLGQGSGPAQWPNISRTVEAVCLELCFIHPAGKVKWGVSMNCWAAIIHDYHKKTGGELPSTERTNKNPAF</sequence>
<accession>A0AA88PWT9</accession>
<organism evidence="2 3">
    <name type="scientific">Cirrhinus molitorella</name>
    <name type="common">mud carp</name>
    <dbReference type="NCBI Taxonomy" id="172907"/>
    <lineage>
        <taxon>Eukaryota</taxon>
        <taxon>Metazoa</taxon>
        <taxon>Chordata</taxon>
        <taxon>Craniata</taxon>
        <taxon>Vertebrata</taxon>
        <taxon>Euteleostomi</taxon>
        <taxon>Actinopterygii</taxon>
        <taxon>Neopterygii</taxon>
        <taxon>Teleostei</taxon>
        <taxon>Ostariophysi</taxon>
        <taxon>Cypriniformes</taxon>
        <taxon>Cyprinidae</taxon>
        <taxon>Labeoninae</taxon>
        <taxon>Labeonini</taxon>
        <taxon>Cirrhinus</taxon>
    </lineage>
</organism>
<evidence type="ECO:0000313" key="3">
    <source>
        <dbReference type="Proteomes" id="UP001187343"/>
    </source>
</evidence>
<feature type="compositionally biased region" description="Polar residues" evidence="1">
    <location>
        <begin position="32"/>
        <end position="51"/>
    </location>
</feature>
<evidence type="ECO:0000313" key="2">
    <source>
        <dbReference type="EMBL" id="KAK2898944.1"/>
    </source>
</evidence>
<comment type="caution">
    <text evidence="2">The sequence shown here is derived from an EMBL/GenBank/DDBJ whole genome shotgun (WGS) entry which is preliminary data.</text>
</comment>